<proteinExistence type="inferred from homology"/>
<reference evidence="3 4" key="2">
    <citation type="journal article" date="2018" name="New Phytol.">
        <title>High intraspecific genome diversity in the model arbuscular mycorrhizal symbiont Rhizophagus irregularis.</title>
        <authorList>
            <person name="Chen E.C.H."/>
            <person name="Morin E."/>
            <person name="Beaudet D."/>
            <person name="Noel J."/>
            <person name="Yildirir G."/>
            <person name="Ndikumana S."/>
            <person name="Charron P."/>
            <person name="St-Onge C."/>
            <person name="Giorgi J."/>
            <person name="Kruger M."/>
            <person name="Marton T."/>
            <person name="Ropars J."/>
            <person name="Grigoriev I.V."/>
            <person name="Hainaut M."/>
            <person name="Henrissat B."/>
            <person name="Roux C."/>
            <person name="Martin F."/>
            <person name="Corradi N."/>
        </authorList>
    </citation>
    <scope>NUCLEOTIDE SEQUENCE [LARGE SCALE GENOMIC DNA]</scope>
    <source>
        <strain evidence="3 4">DAOM 197198</strain>
    </source>
</reference>
<dbReference type="VEuPathDB" id="FungiDB:RhiirFUN_015445"/>
<gene>
    <name evidence="3" type="ORF">GLOIN_2v1521472</name>
</gene>
<dbReference type="GO" id="GO:0016491">
    <property type="term" value="F:oxidoreductase activity"/>
    <property type="evidence" value="ECO:0007669"/>
    <property type="project" value="UniProtKB-KW"/>
</dbReference>
<reference evidence="3 4" key="1">
    <citation type="journal article" date="2013" name="Proc. Natl. Acad. Sci. U.S.A.">
        <title>Genome of an arbuscular mycorrhizal fungus provides insight into the oldest plant symbiosis.</title>
        <authorList>
            <person name="Tisserant E."/>
            <person name="Malbreil M."/>
            <person name="Kuo A."/>
            <person name="Kohler A."/>
            <person name="Symeonidi A."/>
            <person name="Balestrini R."/>
            <person name="Charron P."/>
            <person name="Duensing N."/>
            <person name="Frei Dit Frey N."/>
            <person name="Gianinazzi-Pearson V."/>
            <person name="Gilbert L.B."/>
            <person name="Handa Y."/>
            <person name="Herr J.R."/>
            <person name="Hijri M."/>
            <person name="Koul R."/>
            <person name="Kawaguchi M."/>
            <person name="Krajinski F."/>
            <person name="Lammers P.J."/>
            <person name="Masclaux F.G."/>
            <person name="Murat C."/>
            <person name="Morin E."/>
            <person name="Ndikumana S."/>
            <person name="Pagni M."/>
            <person name="Petitpierre D."/>
            <person name="Requena N."/>
            <person name="Rosikiewicz P."/>
            <person name="Riley R."/>
            <person name="Saito K."/>
            <person name="San Clemente H."/>
            <person name="Shapiro H."/>
            <person name="van Tuinen D."/>
            <person name="Becard G."/>
            <person name="Bonfante P."/>
            <person name="Paszkowski U."/>
            <person name="Shachar-Hill Y.Y."/>
            <person name="Tuskan G.A."/>
            <person name="Young P.W."/>
            <person name="Sanders I.R."/>
            <person name="Henrissat B."/>
            <person name="Rensing S.A."/>
            <person name="Grigoriev I.V."/>
            <person name="Corradi N."/>
            <person name="Roux C."/>
            <person name="Martin F."/>
        </authorList>
    </citation>
    <scope>NUCLEOTIDE SEQUENCE [LARGE SCALE GENOMIC DNA]</scope>
    <source>
        <strain evidence="3 4">DAOM 197198</strain>
    </source>
</reference>
<evidence type="ECO:0000313" key="4">
    <source>
        <dbReference type="Proteomes" id="UP000018888"/>
    </source>
</evidence>
<dbReference type="Pfam" id="PF14226">
    <property type="entry name" value="DIOX_N"/>
    <property type="match status" value="1"/>
</dbReference>
<keyword evidence="4" id="KW-1185">Reference proteome</keyword>
<comment type="caution">
    <text evidence="3">The sequence shown here is derived from an EMBL/GenBank/DDBJ whole genome shotgun (WGS) entry which is preliminary data.</text>
</comment>
<feature type="domain" description="Fe2OG dioxygenase" evidence="2">
    <location>
        <begin position="115"/>
        <end position="221"/>
    </location>
</feature>
<keyword evidence="1" id="KW-0560">Oxidoreductase</keyword>
<organism evidence="3 4">
    <name type="scientific">Rhizophagus irregularis (strain DAOM 181602 / DAOM 197198 / MUCL 43194)</name>
    <name type="common">Arbuscular mycorrhizal fungus</name>
    <name type="synonym">Glomus intraradices</name>
    <dbReference type="NCBI Taxonomy" id="747089"/>
    <lineage>
        <taxon>Eukaryota</taxon>
        <taxon>Fungi</taxon>
        <taxon>Fungi incertae sedis</taxon>
        <taxon>Mucoromycota</taxon>
        <taxon>Glomeromycotina</taxon>
        <taxon>Glomeromycetes</taxon>
        <taxon>Glomerales</taxon>
        <taxon>Glomeraceae</taxon>
        <taxon>Rhizophagus</taxon>
    </lineage>
</organism>
<dbReference type="AlphaFoldDB" id="A0A2P4QR23"/>
<dbReference type="PANTHER" id="PTHR47990">
    <property type="entry name" value="2-OXOGLUTARATE (2OG) AND FE(II)-DEPENDENT OXYGENASE SUPERFAMILY PROTEIN-RELATED"/>
    <property type="match status" value="1"/>
</dbReference>
<dbReference type="InterPro" id="IPR050231">
    <property type="entry name" value="Iron_ascorbate_oxido_reductase"/>
</dbReference>
<evidence type="ECO:0000256" key="1">
    <source>
        <dbReference type="RuleBase" id="RU003682"/>
    </source>
</evidence>
<dbReference type="InterPro" id="IPR044861">
    <property type="entry name" value="IPNS-like_FE2OG_OXY"/>
</dbReference>
<evidence type="ECO:0000259" key="2">
    <source>
        <dbReference type="PROSITE" id="PS51471"/>
    </source>
</evidence>
<dbReference type="InterPro" id="IPR027443">
    <property type="entry name" value="IPNS-like_sf"/>
</dbReference>
<dbReference type="SUPFAM" id="SSF51197">
    <property type="entry name" value="Clavaminate synthase-like"/>
    <property type="match status" value="1"/>
</dbReference>
<dbReference type="Gene3D" id="2.60.120.330">
    <property type="entry name" value="B-lactam Antibiotic, Isopenicillin N Synthase, Chain"/>
    <property type="match status" value="1"/>
</dbReference>
<name>A0A2P4QR23_RHIID</name>
<accession>A0A2P4QR23</accession>
<dbReference type="Proteomes" id="UP000018888">
    <property type="component" value="Unassembled WGS sequence"/>
</dbReference>
<dbReference type="GO" id="GO:0046872">
    <property type="term" value="F:metal ion binding"/>
    <property type="evidence" value="ECO:0007669"/>
    <property type="project" value="UniProtKB-KW"/>
</dbReference>
<keyword evidence="1" id="KW-0479">Metal-binding</keyword>
<protein>
    <recommendedName>
        <fullName evidence="2">Fe2OG dioxygenase domain-containing protein</fullName>
    </recommendedName>
</protein>
<dbReference type="InterPro" id="IPR005123">
    <property type="entry name" value="Oxoglu/Fe-dep_dioxygenase_dom"/>
</dbReference>
<comment type="similarity">
    <text evidence="1">Belongs to the iron/ascorbate-dependent oxidoreductase family.</text>
</comment>
<sequence>MFTHTKEFFSLSKEEKLKYSVNEKYQGYVSIHQEMLDPSNQKIGDWKECFNFGKIRKKLQVLPPCFEEEFIDKFEKTCHQLCMKILQAFSISLEILQDEGGKNWFEQRHKYENDSGDTLRILHYPPMKHNIDEKDIRAGSHTDYGSLTILFQKDVGGLEIELPSTKQWIPAPVINDCVLINIADLLEYWSKGLFKSTKHRVTFNNDTSMIDRYSIAYFCHAEDDVGLDPIPSKYLENLDSINVEKGIVYGVDGVKTPLTAGEHLKFRLVSTYR</sequence>
<evidence type="ECO:0000313" key="3">
    <source>
        <dbReference type="EMBL" id="POG80094.1"/>
    </source>
</evidence>
<keyword evidence="1" id="KW-0408">Iron</keyword>
<dbReference type="InterPro" id="IPR026992">
    <property type="entry name" value="DIOX_N"/>
</dbReference>
<dbReference type="Pfam" id="PF03171">
    <property type="entry name" value="2OG-FeII_Oxy"/>
    <property type="match status" value="1"/>
</dbReference>
<dbReference type="EMBL" id="AUPC02000020">
    <property type="protein sequence ID" value="POG80094.1"/>
    <property type="molecule type" value="Genomic_DNA"/>
</dbReference>
<dbReference type="PROSITE" id="PS51471">
    <property type="entry name" value="FE2OG_OXY"/>
    <property type="match status" value="1"/>
</dbReference>